<dbReference type="InterPro" id="IPR032675">
    <property type="entry name" value="LRR_dom_sf"/>
</dbReference>
<dbReference type="Gene3D" id="3.80.10.10">
    <property type="entry name" value="Ribonuclease Inhibitor"/>
    <property type="match status" value="1"/>
</dbReference>
<accession>A0A0C2XDF6</accession>
<evidence type="ECO:0000313" key="1">
    <source>
        <dbReference type="EMBL" id="KIL66878.1"/>
    </source>
</evidence>
<dbReference type="InParanoid" id="A0A0C2XDF6"/>
<proteinExistence type="predicted"/>
<dbReference type="HOGENOM" id="CLU_685068_0_0_1"/>
<name>A0A0C2XDF6_AMAMK</name>
<sequence>MLLRLPVEILRDIVSLIGRRDITEVCRDISTIAHTVPSLWSSIHLGSAQFVPSGPDFLHARLDRTSVSPLTISIGPVTGQTLIIADLCRELSNFSLCIVRLEITTDTAATAGRILDVVFPDLSHGKIFPELQALSVRVTVDVDAHSPGPYRAIWPKVDRVLESATSNFPGLRTLSISSFFDCIPVLPDLSSFSHLHTLILDGSGEEDLTDIILIVALLHSTPQLETLWIKHFFREHFVAVTNPNVPGTIKGRKNPRLHVVLPHLTSLAVTVPGCALELLRCIEAPALRNLHLDGSRAPDFWDFPSGWTNSDTSSVRNALERFAQRAPNLRHLAVTAVLLTHPGWEWLLFGNEGREPPFLQLETIALHQLHDKSLMGIECGFDDALLMRYAKERPIALRRLVIHQCNIPLTASSVIEAFRGAMRGGRRVPCELEYDPRSINITEEEVDILARMDVRLICRQEEAGGKWWTGGHERDASDSHAY</sequence>
<dbReference type="OrthoDB" id="3039061at2759"/>
<evidence type="ECO:0000313" key="2">
    <source>
        <dbReference type="Proteomes" id="UP000054549"/>
    </source>
</evidence>
<gene>
    <name evidence="1" type="ORF">M378DRAFT_160406</name>
</gene>
<organism evidence="1 2">
    <name type="scientific">Amanita muscaria (strain Koide BX008)</name>
    <dbReference type="NCBI Taxonomy" id="946122"/>
    <lineage>
        <taxon>Eukaryota</taxon>
        <taxon>Fungi</taxon>
        <taxon>Dikarya</taxon>
        <taxon>Basidiomycota</taxon>
        <taxon>Agaricomycotina</taxon>
        <taxon>Agaricomycetes</taxon>
        <taxon>Agaricomycetidae</taxon>
        <taxon>Agaricales</taxon>
        <taxon>Pluteineae</taxon>
        <taxon>Amanitaceae</taxon>
        <taxon>Amanita</taxon>
    </lineage>
</organism>
<dbReference type="EMBL" id="KN818234">
    <property type="protein sequence ID" value="KIL66878.1"/>
    <property type="molecule type" value="Genomic_DNA"/>
</dbReference>
<dbReference type="AlphaFoldDB" id="A0A0C2XDF6"/>
<keyword evidence="2" id="KW-1185">Reference proteome</keyword>
<dbReference type="SUPFAM" id="SSF52047">
    <property type="entry name" value="RNI-like"/>
    <property type="match status" value="1"/>
</dbReference>
<dbReference type="Proteomes" id="UP000054549">
    <property type="component" value="Unassembled WGS sequence"/>
</dbReference>
<reference evidence="1 2" key="1">
    <citation type="submission" date="2014-04" db="EMBL/GenBank/DDBJ databases">
        <title>Evolutionary Origins and Diversification of the Mycorrhizal Mutualists.</title>
        <authorList>
            <consortium name="DOE Joint Genome Institute"/>
            <consortium name="Mycorrhizal Genomics Consortium"/>
            <person name="Kohler A."/>
            <person name="Kuo A."/>
            <person name="Nagy L.G."/>
            <person name="Floudas D."/>
            <person name="Copeland A."/>
            <person name="Barry K.W."/>
            <person name="Cichocki N."/>
            <person name="Veneault-Fourrey C."/>
            <person name="LaButti K."/>
            <person name="Lindquist E.A."/>
            <person name="Lipzen A."/>
            <person name="Lundell T."/>
            <person name="Morin E."/>
            <person name="Murat C."/>
            <person name="Riley R."/>
            <person name="Ohm R."/>
            <person name="Sun H."/>
            <person name="Tunlid A."/>
            <person name="Henrissat B."/>
            <person name="Grigoriev I.V."/>
            <person name="Hibbett D.S."/>
            <person name="Martin F."/>
        </authorList>
    </citation>
    <scope>NUCLEOTIDE SEQUENCE [LARGE SCALE GENOMIC DNA]</scope>
    <source>
        <strain evidence="1 2">Koide BX008</strain>
    </source>
</reference>
<evidence type="ECO:0008006" key="3">
    <source>
        <dbReference type="Google" id="ProtNLM"/>
    </source>
</evidence>
<protein>
    <recommendedName>
        <fullName evidence="3">F-box domain-containing protein</fullName>
    </recommendedName>
</protein>